<dbReference type="GO" id="GO:0005524">
    <property type="term" value="F:ATP binding"/>
    <property type="evidence" value="ECO:0007669"/>
    <property type="project" value="UniProtKB-KW"/>
</dbReference>
<dbReference type="InterPro" id="IPR011009">
    <property type="entry name" value="Kinase-like_dom_sf"/>
</dbReference>
<evidence type="ECO:0000256" key="4">
    <source>
        <dbReference type="ARBA" id="ARBA00022777"/>
    </source>
</evidence>
<sequence>MLDFSLVVKYLLSSTLRLLTLFNELCSFLCPGANLLIDSTGQRLRIADFGAAARLASKGTGAGEFQGQLLGTIAFMAPEVLRGLQYGRSCDIWSLGCVIIEMSCAKPPWNAEKHSNHLALIFTIASTTTSPTVPISLSPGLRDVALRCLQLKPDERPTAHELLKHSVFRVW</sequence>
<evidence type="ECO:0000256" key="1">
    <source>
        <dbReference type="ARBA" id="ARBA00022527"/>
    </source>
</evidence>
<dbReference type="InterPro" id="IPR000719">
    <property type="entry name" value="Prot_kinase_dom"/>
</dbReference>
<evidence type="ECO:0000259" key="6">
    <source>
        <dbReference type="PROSITE" id="PS50011"/>
    </source>
</evidence>
<evidence type="ECO:0000313" key="8">
    <source>
        <dbReference type="Proteomes" id="UP000694388"/>
    </source>
</evidence>
<dbReference type="PANTHER" id="PTHR11584">
    <property type="entry name" value="SERINE/THREONINE PROTEIN KINASE"/>
    <property type="match status" value="1"/>
</dbReference>
<reference evidence="7" key="2">
    <citation type="submission" date="2025-09" db="UniProtKB">
        <authorList>
            <consortium name="Ensembl"/>
        </authorList>
    </citation>
    <scope>IDENTIFICATION</scope>
</reference>
<dbReference type="Ensembl" id="ENSEBUT00000021191.1">
    <property type="protein sequence ID" value="ENSEBUP00000020615.1"/>
    <property type="gene ID" value="ENSEBUG00000012760.1"/>
</dbReference>
<dbReference type="PROSITE" id="PS50011">
    <property type="entry name" value="PROTEIN_KINASE_DOM"/>
    <property type="match status" value="1"/>
</dbReference>
<dbReference type="Proteomes" id="UP000694388">
    <property type="component" value="Unplaced"/>
</dbReference>
<keyword evidence="8" id="KW-1185">Reference proteome</keyword>
<keyword evidence="3" id="KW-0547">Nucleotide-binding</keyword>
<keyword evidence="4" id="KW-0418">Kinase</keyword>
<evidence type="ECO:0000256" key="2">
    <source>
        <dbReference type="ARBA" id="ARBA00022679"/>
    </source>
</evidence>
<accession>A0A8C4QWJ8</accession>
<dbReference type="PANTHER" id="PTHR11584:SF369">
    <property type="entry name" value="MITOGEN-ACTIVATED PROTEIN KINASE KINASE KINASE 19-RELATED"/>
    <property type="match status" value="1"/>
</dbReference>
<reference evidence="7" key="1">
    <citation type="submission" date="2025-08" db="UniProtKB">
        <authorList>
            <consortium name="Ensembl"/>
        </authorList>
    </citation>
    <scope>IDENTIFICATION</scope>
</reference>
<evidence type="ECO:0000256" key="5">
    <source>
        <dbReference type="ARBA" id="ARBA00022840"/>
    </source>
</evidence>
<keyword evidence="1" id="KW-0723">Serine/threonine-protein kinase</keyword>
<dbReference type="SUPFAM" id="SSF56112">
    <property type="entry name" value="Protein kinase-like (PK-like)"/>
    <property type="match status" value="1"/>
</dbReference>
<dbReference type="Pfam" id="PF00069">
    <property type="entry name" value="Pkinase"/>
    <property type="match status" value="1"/>
</dbReference>
<keyword evidence="2" id="KW-0808">Transferase</keyword>
<protein>
    <recommendedName>
        <fullName evidence="6">Protein kinase domain-containing protein</fullName>
    </recommendedName>
</protein>
<dbReference type="SMART" id="SM00220">
    <property type="entry name" value="S_TKc"/>
    <property type="match status" value="1"/>
</dbReference>
<name>A0A8C4QWJ8_EPTBU</name>
<dbReference type="GeneTree" id="ENSGT00940000159154"/>
<evidence type="ECO:0000313" key="7">
    <source>
        <dbReference type="Ensembl" id="ENSEBUP00000020615.1"/>
    </source>
</evidence>
<keyword evidence="5" id="KW-0067">ATP-binding</keyword>
<organism evidence="7 8">
    <name type="scientific">Eptatretus burgeri</name>
    <name type="common">Inshore hagfish</name>
    <dbReference type="NCBI Taxonomy" id="7764"/>
    <lineage>
        <taxon>Eukaryota</taxon>
        <taxon>Metazoa</taxon>
        <taxon>Chordata</taxon>
        <taxon>Craniata</taxon>
        <taxon>Vertebrata</taxon>
        <taxon>Cyclostomata</taxon>
        <taxon>Myxini</taxon>
        <taxon>Myxiniformes</taxon>
        <taxon>Myxinidae</taxon>
        <taxon>Eptatretinae</taxon>
        <taxon>Eptatretus</taxon>
    </lineage>
</organism>
<proteinExistence type="predicted"/>
<feature type="domain" description="Protein kinase" evidence="6">
    <location>
        <begin position="1"/>
        <end position="168"/>
    </location>
</feature>
<dbReference type="AlphaFoldDB" id="A0A8C4QWJ8"/>
<dbReference type="Gene3D" id="1.10.510.10">
    <property type="entry name" value="Transferase(Phosphotransferase) domain 1"/>
    <property type="match status" value="1"/>
</dbReference>
<dbReference type="GO" id="GO:0004674">
    <property type="term" value="F:protein serine/threonine kinase activity"/>
    <property type="evidence" value="ECO:0007669"/>
    <property type="project" value="UniProtKB-KW"/>
</dbReference>
<evidence type="ECO:0000256" key="3">
    <source>
        <dbReference type="ARBA" id="ARBA00022741"/>
    </source>
</evidence>